<dbReference type="InterPro" id="IPR027437">
    <property type="entry name" value="Rbsml_uS13_C"/>
</dbReference>
<gene>
    <name evidence="6" type="ORF">RI543_002206</name>
</gene>
<keyword evidence="5" id="KW-0472">Membrane</keyword>
<feature type="transmembrane region" description="Helical" evidence="5">
    <location>
        <begin position="166"/>
        <end position="188"/>
    </location>
</feature>
<dbReference type="GO" id="GO:0006487">
    <property type="term" value="P:protein N-linked glycosylation"/>
    <property type="evidence" value="ECO:0007669"/>
    <property type="project" value="TreeGrafter"/>
</dbReference>
<evidence type="ECO:0000256" key="2">
    <source>
        <dbReference type="ARBA" id="ARBA00022980"/>
    </source>
</evidence>
<dbReference type="PANTHER" id="PTHR28147">
    <property type="entry name" value="N-GLYCOSYLATION PROTEIN EOS1"/>
    <property type="match status" value="1"/>
</dbReference>
<dbReference type="InterPro" id="IPR021100">
    <property type="entry name" value="N-glycosylation_EOS1"/>
</dbReference>
<dbReference type="InterPro" id="IPR018269">
    <property type="entry name" value="Ribosomal_uS13_CS"/>
</dbReference>
<feature type="region of interest" description="Disordered" evidence="4">
    <location>
        <begin position="1"/>
        <end position="26"/>
    </location>
</feature>
<keyword evidence="5" id="KW-1133">Transmembrane helix</keyword>
<dbReference type="Gene3D" id="4.10.910.10">
    <property type="entry name" value="30s ribosomal protein s13, domain 2"/>
    <property type="match status" value="1"/>
</dbReference>
<feature type="transmembrane region" description="Helical" evidence="5">
    <location>
        <begin position="133"/>
        <end position="154"/>
    </location>
</feature>
<dbReference type="EMBL" id="JAWIZZ010000041">
    <property type="protein sequence ID" value="KAK5780448.1"/>
    <property type="molecule type" value="Genomic_DNA"/>
</dbReference>
<dbReference type="GO" id="GO:0003735">
    <property type="term" value="F:structural constituent of ribosome"/>
    <property type="evidence" value="ECO:0007669"/>
    <property type="project" value="InterPro"/>
</dbReference>
<keyword evidence="2" id="KW-0689">Ribosomal protein</keyword>
<reference evidence="7" key="1">
    <citation type="submission" date="2023-07" db="EMBL/GenBank/DDBJ databases">
        <title>A draft genome of Kazachstania heterogenica Y-27499.</title>
        <authorList>
            <person name="Donic C."/>
            <person name="Kralova J.S."/>
            <person name="Fidel L."/>
            <person name="Ben-Dor S."/>
            <person name="Jung S."/>
        </authorList>
    </citation>
    <scope>NUCLEOTIDE SEQUENCE [LARGE SCALE GENOMIC DNA]</scope>
    <source>
        <strain evidence="7">Y27499</strain>
    </source>
</reference>
<accession>A0AAN7WTB9</accession>
<dbReference type="Proteomes" id="UP001306508">
    <property type="component" value="Unassembled WGS sequence"/>
</dbReference>
<feature type="transmembrane region" description="Helical" evidence="5">
    <location>
        <begin position="200"/>
        <end position="220"/>
    </location>
</feature>
<evidence type="ECO:0000256" key="5">
    <source>
        <dbReference type="SAM" id="Phobius"/>
    </source>
</evidence>
<evidence type="ECO:0000256" key="3">
    <source>
        <dbReference type="ARBA" id="ARBA00023274"/>
    </source>
</evidence>
<dbReference type="AlphaFoldDB" id="A0AAN7WTB9"/>
<comment type="similarity">
    <text evidence="1">Belongs to the universal ribosomal protein uS13 family.</text>
</comment>
<dbReference type="PANTHER" id="PTHR28147:SF1">
    <property type="entry name" value="N-GLYCOSYLATION PROTEIN EOS1"/>
    <property type="match status" value="1"/>
</dbReference>
<evidence type="ECO:0000256" key="1">
    <source>
        <dbReference type="ARBA" id="ARBA00008080"/>
    </source>
</evidence>
<dbReference type="PROSITE" id="PS50159">
    <property type="entry name" value="RIBOSOMAL_S13_2"/>
    <property type="match status" value="1"/>
</dbReference>
<evidence type="ECO:0000256" key="4">
    <source>
        <dbReference type="SAM" id="MobiDB-lite"/>
    </source>
</evidence>
<evidence type="ECO:0000313" key="7">
    <source>
        <dbReference type="Proteomes" id="UP001306508"/>
    </source>
</evidence>
<keyword evidence="7" id="KW-1185">Reference proteome</keyword>
<dbReference type="GO" id="GO:0005840">
    <property type="term" value="C:ribosome"/>
    <property type="evidence" value="ECO:0007669"/>
    <property type="project" value="UniProtKB-KW"/>
</dbReference>
<dbReference type="Gene3D" id="1.10.8.50">
    <property type="match status" value="1"/>
</dbReference>
<proteinExistence type="inferred from homology"/>
<keyword evidence="5" id="KW-0812">Transmembrane</keyword>
<evidence type="ECO:0008006" key="8">
    <source>
        <dbReference type="Google" id="ProtNLM"/>
    </source>
</evidence>
<dbReference type="GO" id="GO:0005789">
    <property type="term" value="C:endoplasmic reticulum membrane"/>
    <property type="evidence" value="ECO:0007669"/>
    <property type="project" value="InterPro"/>
</dbReference>
<keyword evidence="3" id="KW-0687">Ribonucleoprotein</keyword>
<sequence>MIRSRDNHSSGGGSNNGDSSLNGNTDDSSINNPYRYSVFQSHYNNISRLYEKQMASIKTLSLNHLTAKQHMLLALFRDISLIPAGFHWFKAIRKAYLISVKDIFNNNIDLSNINNNLKINEIKILSNLITGHASEYVLCALWCFVSLYLSFAILDNLMVRWIMKYSVMAVILRMFSMSLVLITIQLFLLNSLSPERDYYLHTWILISCILTGLFIWQNYLTSNFDYIKRSHPPNTRHFYHNHRYYYHPHSHSYLPTHLIDDSISTSNKPSIPTLSLASSSSSVMIPTDTTNSLIYSADQTNGGSNVLNNQENLVEDDSEDILLSHTINCEEDDSDLNNEETRQNIRWKAFKGKQVINIALASKIYGIGLATATKICSKLGFYPWMRMHQLSESQILNLNNELSNMTIEDDARSKIRANIALKKKIGSYQGFRHEHHLPVRGQKTKNNAMTARKLNKLNRLG</sequence>
<evidence type="ECO:0000313" key="6">
    <source>
        <dbReference type="EMBL" id="KAK5780448.1"/>
    </source>
</evidence>
<dbReference type="Pfam" id="PF12326">
    <property type="entry name" value="EOS1"/>
    <property type="match status" value="1"/>
</dbReference>
<comment type="caution">
    <text evidence="6">The sequence shown here is derived from an EMBL/GenBank/DDBJ whole genome shotgun (WGS) entry which is preliminary data.</text>
</comment>
<protein>
    <recommendedName>
        <fullName evidence="8">Ribosomal protein S13</fullName>
    </recommendedName>
</protein>
<dbReference type="SUPFAM" id="SSF46946">
    <property type="entry name" value="S13-like H2TH domain"/>
    <property type="match status" value="1"/>
</dbReference>
<dbReference type="PROSITE" id="PS00646">
    <property type="entry name" value="RIBOSOMAL_S13_1"/>
    <property type="match status" value="1"/>
</dbReference>
<dbReference type="InterPro" id="IPR010979">
    <property type="entry name" value="Ribosomal_uS13-like_H2TH"/>
</dbReference>
<dbReference type="GO" id="GO:0034599">
    <property type="term" value="P:cellular response to oxidative stress"/>
    <property type="evidence" value="ECO:0007669"/>
    <property type="project" value="InterPro"/>
</dbReference>
<name>A0AAN7WTB9_9SACH</name>
<dbReference type="GO" id="GO:0006412">
    <property type="term" value="P:translation"/>
    <property type="evidence" value="ECO:0007669"/>
    <property type="project" value="InterPro"/>
</dbReference>
<dbReference type="PRINTS" id="PR02070">
    <property type="entry name" value="NGLYCOSEOS1"/>
</dbReference>
<dbReference type="GO" id="GO:0003723">
    <property type="term" value="F:RNA binding"/>
    <property type="evidence" value="ECO:0007669"/>
    <property type="project" value="InterPro"/>
</dbReference>
<organism evidence="6 7">
    <name type="scientific">Arxiozyma heterogenica</name>
    <dbReference type="NCBI Taxonomy" id="278026"/>
    <lineage>
        <taxon>Eukaryota</taxon>
        <taxon>Fungi</taxon>
        <taxon>Dikarya</taxon>
        <taxon>Ascomycota</taxon>
        <taxon>Saccharomycotina</taxon>
        <taxon>Saccharomycetes</taxon>
        <taxon>Saccharomycetales</taxon>
        <taxon>Saccharomycetaceae</taxon>
        <taxon>Arxiozyma</taxon>
    </lineage>
</organism>
<feature type="compositionally biased region" description="Low complexity" evidence="4">
    <location>
        <begin position="16"/>
        <end position="26"/>
    </location>
</feature>
<dbReference type="GO" id="GO:1990904">
    <property type="term" value="C:ribonucleoprotein complex"/>
    <property type="evidence" value="ECO:0007669"/>
    <property type="project" value="UniProtKB-KW"/>
</dbReference>